<dbReference type="Gene3D" id="2.60.40.10">
    <property type="entry name" value="Immunoglobulins"/>
    <property type="match status" value="1"/>
</dbReference>
<reference evidence="2 3" key="1">
    <citation type="submission" date="2024-11" db="EMBL/GenBank/DDBJ databases">
        <title>Chromosome-level genome assembly of the freshwater bivalve Anodonta woodiana.</title>
        <authorList>
            <person name="Chen X."/>
        </authorList>
    </citation>
    <scope>NUCLEOTIDE SEQUENCE [LARGE SCALE GENOMIC DNA]</scope>
    <source>
        <strain evidence="2">MN2024</strain>
        <tissue evidence="2">Gills</tissue>
    </source>
</reference>
<evidence type="ECO:0000256" key="1">
    <source>
        <dbReference type="SAM" id="SignalP"/>
    </source>
</evidence>
<protein>
    <submittedName>
        <fullName evidence="2">Uncharacterized protein</fullName>
    </submittedName>
</protein>
<accession>A0ABD3TLM8</accession>
<feature type="signal peptide" evidence="1">
    <location>
        <begin position="1"/>
        <end position="21"/>
    </location>
</feature>
<evidence type="ECO:0000313" key="3">
    <source>
        <dbReference type="Proteomes" id="UP001634394"/>
    </source>
</evidence>
<evidence type="ECO:0000313" key="2">
    <source>
        <dbReference type="EMBL" id="KAL3837247.1"/>
    </source>
</evidence>
<dbReference type="AlphaFoldDB" id="A0ABD3TLM8"/>
<dbReference type="InterPro" id="IPR013783">
    <property type="entry name" value="Ig-like_fold"/>
</dbReference>
<proteinExistence type="predicted"/>
<dbReference type="EMBL" id="JBJQND010000018">
    <property type="protein sequence ID" value="KAL3837247.1"/>
    <property type="molecule type" value="Genomic_DNA"/>
</dbReference>
<dbReference type="Proteomes" id="UP001634394">
    <property type="component" value="Unassembled WGS sequence"/>
</dbReference>
<comment type="caution">
    <text evidence="2">The sequence shown here is derived from an EMBL/GenBank/DDBJ whole genome shotgun (WGS) entry which is preliminary data.</text>
</comment>
<keyword evidence="1" id="KW-0732">Signal</keyword>
<keyword evidence="3" id="KW-1185">Reference proteome</keyword>
<organism evidence="2 3">
    <name type="scientific">Sinanodonta woodiana</name>
    <name type="common">Chinese pond mussel</name>
    <name type="synonym">Anodonta woodiana</name>
    <dbReference type="NCBI Taxonomy" id="1069815"/>
    <lineage>
        <taxon>Eukaryota</taxon>
        <taxon>Metazoa</taxon>
        <taxon>Spiralia</taxon>
        <taxon>Lophotrochozoa</taxon>
        <taxon>Mollusca</taxon>
        <taxon>Bivalvia</taxon>
        <taxon>Autobranchia</taxon>
        <taxon>Heteroconchia</taxon>
        <taxon>Palaeoheterodonta</taxon>
        <taxon>Unionida</taxon>
        <taxon>Unionoidea</taxon>
        <taxon>Unionidae</taxon>
        <taxon>Unioninae</taxon>
        <taxon>Sinanodonta</taxon>
    </lineage>
</organism>
<gene>
    <name evidence="2" type="ORF">ACJMK2_022615</name>
</gene>
<feature type="chain" id="PRO_5044805530" evidence="1">
    <location>
        <begin position="22"/>
        <end position="180"/>
    </location>
</feature>
<name>A0ABD3TLM8_SINWO</name>
<sequence length="180" mass="19921">MAAIRELYLTSFFVLFSHISGQWSGNATIKQCGSSDLTITFNFSLGGENFYHRAWYLNSTSNKIADVNRTGFLTVEPPFISRLTLSGMSGITLSHVNSSDSGSYLFFFITDANFNLMTATTTVIINGMYDLSYSPKNVFCLFTSPSNRFGGLVVRASAPEAGGRGFDPRPSHTKDLQKWY</sequence>